<dbReference type="AlphaFoldDB" id="A0A5B0LHS2"/>
<proteinExistence type="predicted"/>
<dbReference type="OrthoDB" id="10280230at2759"/>
<accession>A0A5B0LHS2</accession>
<keyword evidence="2" id="KW-1185">Reference proteome</keyword>
<evidence type="ECO:0000313" key="1">
    <source>
        <dbReference type="EMBL" id="KAA1064377.1"/>
    </source>
</evidence>
<comment type="caution">
    <text evidence="1">The sequence shown here is derived from an EMBL/GenBank/DDBJ whole genome shotgun (WGS) entry which is preliminary data.</text>
</comment>
<evidence type="ECO:0000313" key="2">
    <source>
        <dbReference type="Proteomes" id="UP000324748"/>
    </source>
</evidence>
<gene>
    <name evidence="1" type="ORF">PGT21_000058</name>
</gene>
<reference evidence="1 2" key="1">
    <citation type="submission" date="2019-05" db="EMBL/GenBank/DDBJ databases">
        <title>Emergence of the Ug99 lineage of the wheat stem rust pathogen through somatic hybridization.</title>
        <authorList>
            <person name="Li F."/>
            <person name="Upadhyaya N.M."/>
            <person name="Sperschneider J."/>
            <person name="Matny O."/>
            <person name="Nguyen-Phuc H."/>
            <person name="Mago R."/>
            <person name="Raley C."/>
            <person name="Miller M.E."/>
            <person name="Silverstein K.A.T."/>
            <person name="Henningsen E."/>
            <person name="Hirsch C.D."/>
            <person name="Visser B."/>
            <person name="Pretorius Z.A."/>
            <person name="Steffenson B.J."/>
            <person name="Schwessinger B."/>
            <person name="Dodds P.N."/>
            <person name="Figueroa M."/>
        </authorList>
    </citation>
    <scope>NUCLEOTIDE SEQUENCE [LARGE SCALE GENOMIC DNA]</scope>
    <source>
        <strain evidence="1">21-0</strain>
    </source>
</reference>
<dbReference type="Proteomes" id="UP000324748">
    <property type="component" value="Unassembled WGS sequence"/>
</dbReference>
<dbReference type="EMBL" id="VSWC01000197">
    <property type="protein sequence ID" value="KAA1064377.1"/>
    <property type="molecule type" value="Genomic_DNA"/>
</dbReference>
<sequence length="183" mass="21211">MKQLKMKLTQKMTTQQKPVLQIDRQRLRSGRDIHEQEWVRIHIHIKSKKVDLEPNTVQLEVGVRDVPEPAGLAVRASLTSQARSHSTRPTLNELEVDFPSTTQIDLEPKTIQLEVDIKDARNMDKTHQKPSQPRHQVVLHEVKCKSIDRQGSTKNSSKTFNQKLYCLMNNQDRSFLNAVQRFV</sequence>
<protein>
    <submittedName>
        <fullName evidence="1">Uncharacterized protein</fullName>
    </submittedName>
</protein>
<organism evidence="1 2">
    <name type="scientific">Puccinia graminis f. sp. tritici</name>
    <dbReference type="NCBI Taxonomy" id="56615"/>
    <lineage>
        <taxon>Eukaryota</taxon>
        <taxon>Fungi</taxon>
        <taxon>Dikarya</taxon>
        <taxon>Basidiomycota</taxon>
        <taxon>Pucciniomycotina</taxon>
        <taxon>Pucciniomycetes</taxon>
        <taxon>Pucciniales</taxon>
        <taxon>Pucciniaceae</taxon>
        <taxon>Puccinia</taxon>
    </lineage>
</organism>
<name>A0A5B0LHS2_PUCGR</name>